<evidence type="ECO:0000259" key="7">
    <source>
        <dbReference type="PROSITE" id="PS51007"/>
    </source>
</evidence>
<dbReference type="InterPro" id="IPR036909">
    <property type="entry name" value="Cyt_c-like_dom_sf"/>
</dbReference>
<dbReference type="GO" id="GO:0009055">
    <property type="term" value="F:electron transfer activity"/>
    <property type="evidence" value="ECO:0007669"/>
    <property type="project" value="InterPro"/>
</dbReference>
<feature type="domain" description="Cytochrome c" evidence="7">
    <location>
        <begin position="39"/>
        <end position="142"/>
    </location>
</feature>
<dbReference type="PANTHER" id="PTHR30600">
    <property type="entry name" value="CYTOCHROME C PEROXIDASE-RELATED"/>
    <property type="match status" value="1"/>
</dbReference>
<dbReference type="SUPFAM" id="SSF46626">
    <property type="entry name" value="Cytochrome c"/>
    <property type="match status" value="3"/>
</dbReference>
<dbReference type="AlphaFoldDB" id="A0A3B0V8D8"/>
<keyword evidence="2" id="KW-0349">Heme</keyword>
<dbReference type="GO" id="GO:0020037">
    <property type="term" value="F:heme binding"/>
    <property type="evidence" value="ECO:0007669"/>
    <property type="project" value="InterPro"/>
</dbReference>
<keyword evidence="3" id="KW-0479">Metal-binding</keyword>
<keyword evidence="5" id="KW-0560">Oxidoreductase</keyword>
<reference evidence="8" key="1">
    <citation type="submission" date="2018-06" db="EMBL/GenBank/DDBJ databases">
        <authorList>
            <person name="Zhirakovskaya E."/>
        </authorList>
    </citation>
    <scope>NUCLEOTIDE SEQUENCE</scope>
</reference>
<gene>
    <name evidence="8" type="ORF">MNBD_CHLOROFLEXI01-4629</name>
</gene>
<dbReference type="GO" id="GO:0004130">
    <property type="term" value="F:cytochrome-c peroxidase activity"/>
    <property type="evidence" value="ECO:0007669"/>
    <property type="project" value="TreeGrafter"/>
</dbReference>
<evidence type="ECO:0000256" key="6">
    <source>
        <dbReference type="ARBA" id="ARBA00023004"/>
    </source>
</evidence>
<dbReference type="PROSITE" id="PS51007">
    <property type="entry name" value="CYTC"/>
    <property type="match status" value="3"/>
</dbReference>
<dbReference type="Pfam" id="PF03150">
    <property type="entry name" value="CCP_MauG"/>
    <property type="match status" value="1"/>
</dbReference>
<sequence>MRTSLKLIVVGLFALLTILAIGIVNGRPMAVFSAQTADPPDTATQAAFAAAGCSGCHTIPGIPNAVGQVGPNLTNIGNAAADRVAGQDAEAYIRESLLNPNAIIAPVCPNGDCPANVMLPNIGDRLSGQEIDLIVGHLLTLTGEGVTSAPAYELVPIDIERPSEASLTPFAEPPKTYEDAQVLLGKYLFFDSRLSGDANVSCASCHQPDNAFTDGMALSDGYTGMGYFRNTPTLYNMVYNEEAVYWDGRLDATDLPTTVRDHITEAHFMAMDGRLMVERIKQVPEYVQLFQDALGSNPSFGGILNSLTAYVHSLNTAVTPYDLYTAGDDTALSEEAAAGLTLFEASCASCHSGPTLSDGNFYVSGVPENGDIWADPMRHITFRRFFRQLGVPNYRNLTEDVGHYAVTKADGDWGAFRTAPLREVAHTPPYMHNGTFATLDEVVAFYNDGLDLGLTAEEMSQLVAFLNSVSSSELPAVEATDQPAYQLRTLGDNR</sequence>
<evidence type="ECO:0000256" key="4">
    <source>
        <dbReference type="ARBA" id="ARBA00022729"/>
    </source>
</evidence>
<keyword evidence="4" id="KW-0732">Signal</keyword>
<dbReference type="InterPro" id="IPR009056">
    <property type="entry name" value="Cyt_c-like_dom"/>
</dbReference>
<dbReference type="GO" id="GO:0046872">
    <property type="term" value="F:metal ion binding"/>
    <property type="evidence" value="ECO:0007669"/>
    <property type="project" value="UniProtKB-KW"/>
</dbReference>
<feature type="domain" description="Cytochrome c" evidence="7">
    <location>
        <begin position="180"/>
        <end position="291"/>
    </location>
</feature>
<dbReference type="EMBL" id="UOEU01000730">
    <property type="protein sequence ID" value="VAW39101.1"/>
    <property type="molecule type" value="Genomic_DNA"/>
</dbReference>
<evidence type="ECO:0000256" key="1">
    <source>
        <dbReference type="ARBA" id="ARBA00004196"/>
    </source>
</evidence>
<evidence type="ECO:0000256" key="5">
    <source>
        <dbReference type="ARBA" id="ARBA00023002"/>
    </source>
</evidence>
<dbReference type="PANTHER" id="PTHR30600:SF10">
    <property type="entry name" value="BLL6722 PROTEIN"/>
    <property type="match status" value="1"/>
</dbReference>
<name>A0A3B0V8D8_9ZZZZ</name>
<accession>A0A3B0V8D8</accession>
<comment type="subcellular location">
    <subcellularLocation>
        <location evidence="1">Cell envelope</location>
    </subcellularLocation>
</comment>
<feature type="domain" description="Cytochrome c" evidence="7">
    <location>
        <begin position="334"/>
        <end position="470"/>
    </location>
</feature>
<dbReference type="InterPro" id="IPR004852">
    <property type="entry name" value="Di-haem_cyt_c_peroxidsae"/>
</dbReference>
<evidence type="ECO:0000313" key="8">
    <source>
        <dbReference type="EMBL" id="VAW39101.1"/>
    </source>
</evidence>
<proteinExistence type="predicted"/>
<dbReference type="GO" id="GO:0030313">
    <property type="term" value="C:cell envelope"/>
    <property type="evidence" value="ECO:0007669"/>
    <property type="project" value="UniProtKB-SubCell"/>
</dbReference>
<evidence type="ECO:0000256" key="3">
    <source>
        <dbReference type="ARBA" id="ARBA00022723"/>
    </source>
</evidence>
<protein>
    <recommendedName>
        <fullName evidence="7">Cytochrome c domain-containing protein</fullName>
    </recommendedName>
</protein>
<dbReference type="InterPro" id="IPR051395">
    <property type="entry name" value="Cytochrome_c_Peroxidase/MauG"/>
</dbReference>
<organism evidence="8">
    <name type="scientific">hydrothermal vent metagenome</name>
    <dbReference type="NCBI Taxonomy" id="652676"/>
    <lineage>
        <taxon>unclassified sequences</taxon>
        <taxon>metagenomes</taxon>
        <taxon>ecological metagenomes</taxon>
    </lineage>
</organism>
<dbReference type="Gene3D" id="1.10.760.10">
    <property type="entry name" value="Cytochrome c-like domain"/>
    <property type="match status" value="3"/>
</dbReference>
<evidence type="ECO:0000256" key="2">
    <source>
        <dbReference type="ARBA" id="ARBA00022617"/>
    </source>
</evidence>
<keyword evidence="6" id="KW-0408">Iron</keyword>